<reference evidence="2" key="1">
    <citation type="submission" date="2024-07" db="EMBL/GenBank/DDBJ databases">
        <title>Two chromosome-level genome assemblies of Korean endemic species Abeliophyllum distichum and Forsythia ovata (Oleaceae).</title>
        <authorList>
            <person name="Jang H."/>
        </authorList>
    </citation>
    <scope>NUCLEOTIDE SEQUENCE [LARGE SCALE GENOMIC DNA]</scope>
</reference>
<dbReference type="EMBL" id="JBFOLK010000001">
    <property type="protein sequence ID" value="KAL2541604.1"/>
    <property type="molecule type" value="Genomic_DNA"/>
</dbReference>
<sequence>MVAIEEKVLHDLEKFEKRTAKKGKDKKKAVAVVQSLLDKATTASKKKDGEINQLHKEVDQLYKCLEIVDDEAITRYKASTKYQSCLHMYGVESLKAAINMTKEWLVDKHSEIHPDEFDK</sequence>
<comment type="caution">
    <text evidence="1">The sequence shown here is derived from an EMBL/GenBank/DDBJ whole genome shotgun (WGS) entry which is preliminary data.</text>
</comment>
<name>A0ABD1VW19_9LAMI</name>
<proteinExistence type="predicted"/>
<dbReference type="Proteomes" id="UP001604336">
    <property type="component" value="Unassembled WGS sequence"/>
</dbReference>
<protein>
    <submittedName>
        <fullName evidence="1">Uncharacterized protein</fullName>
    </submittedName>
</protein>
<evidence type="ECO:0000313" key="2">
    <source>
        <dbReference type="Proteomes" id="UP001604336"/>
    </source>
</evidence>
<dbReference type="AlphaFoldDB" id="A0ABD1VW19"/>
<accession>A0ABD1VW19</accession>
<organism evidence="1 2">
    <name type="scientific">Abeliophyllum distichum</name>
    <dbReference type="NCBI Taxonomy" id="126358"/>
    <lineage>
        <taxon>Eukaryota</taxon>
        <taxon>Viridiplantae</taxon>
        <taxon>Streptophyta</taxon>
        <taxon>Embryophyta</taxon>
        <taxon>Tracheophyta</taxon>
        <taxon>Spermatophyta</taxon>
        <taxon>Magnoliopsida</taxon>
        <taxon>eudicotyledons</taxon>
        <taxon>Gunneridae</taxon>
        <taxon>Pentapetalae</taxon>
        <taxon>asterids</taxon>
        <taxon>lamiids</taxon>
        <taxon>Lamiales</taxon>
        <taxon>Oleaceae</taxon>
        <taxon>Forsythieae</taxon>
        <taxon>Abeliophyllum</taxon>
    </lineage>
</organism>
<gene>
    <name evidence="1" type="ORF">Adt_02582</name>
</gene>
<evidence type="ECO:0000313" key="1">
    <source>
        <dbReference type="EMBL" id="KAL2541604.1"/>
    </source>
</evidence>
<keyword evidence="2" id="KW-1185">Reference proteome</keyword>